<comment type="similarity">
    <text evidence="1">Belongs to the NAPRTase family.</text>
</comment>
<dbReference type="PANTHER" id="PTHR43816:SF1">
    <property type="entry name" value="NICOTINAMIDE PHOSPHORIBOSYLTRANSFERASE"/>
    <property type="match status" value="1"/>
</dbReference>
<sequence length="487" mass="54614">MKINALHAIDFYKTGHIRQYPKDTTEIYSNFTPRHSMDGAKEVVFFGLQFFIKDFLQGYFQEFFKADVVKTLKDYTSRMDDSLGKGVVGVNHLRQLHELGYLPLKIKALPEGSLVPIGVPVLTIVNTHPDFFWLPNYLEGALSCYLWKAITSATKAYEYKKLLTRFAIKTGTPVDFVKYQAHDFSFRGMSSLQDAALSGAAHLTSFHGTDSVLSLDLIEEYYSLEDGIGGSVPATEHSVMCMGGKSGELDTIRRLITEVYPTGPVSIVCDTWDFWNVVTNYLPILKNEIMARDGKVIIRPDSGNPVKIICGDIRAPFSTAESKGLTQCLWETFGGTVNEKGYKVLDGHIGMIYGDSITTVRALDILNRLDYKKFSSGNIVFGVGSFTYQYVTRDTHGFAMKATSAMIDGQRIEIYKDPKTDCGTKKSAKGLLSVEKEDGRYVLYDEQTECQEKSGELKVVFENGELINRTGFTEIRGRINKTIEEKR</sequence>
<dbReference type="Gene3D" id="3.20.20.70">
    <property type="entry name" value="Aldolase class I"/>
    <property type="match status" value="1"/>
</dbReference>
<dbReference type="EMBL" id="LR797308">
    <property type="protein sequence ID" value="CAB4202058.1"/>
    <property type="molecule type" value="Genomic_DNA"/>
</dbReference>
<keyword evidence="4 11" id="KW-0808">Transferase</keyword>
<dbReference type="GO" id="GO:0009435">
    <property type="term" value="P:NAD+ biosynthetic process"/>
    <property type="evidence" value="ECO:0007669"/>
    <property type="project" value="InterPro"/>
</dbReference>
<dbReference type="NCBIfam" id="NF006629">
    <property type="entry name" value="PRK09198.1"/>
    <property type="match status" value="1"/>
</dbReference>
<evidence type="ECO:0000256" key="8">
    <source>
        <dbReference type="ARBA" id="ARBA00047835"/>
    </source>
</evidence>
<dbReference type="InterPro" id="IPR016471">
    <property type="entry name" value="Nicotinamide_PRibTrfase"/>
</dbReference>
<comment type="pathway">
    <text evidence="5">Cofactor biosynthesis; NAD(+) biosynthesis; nicotinamide D-ribonucleotide from 5-phospho-alpha-D-ribose 1-diphosphate and nicotinamide: step 1/1.</text>
</comment>
<evidence type="ECO:0000256" key="3">
    <source>
        <dbReference type="ARBA" id="ARBA00022676"/>
    </source>
</evidence>
<accession>A0A6J5RUC0</accession>
<protein>
    <recommendedName>
        <fullName evidence="7">Nicotinamide phosphoribosyltransferase</fullName>
        <ecNumber evidence="6">2.4.2.12</ecNumber>
    </recommendedName>
</protein>
<dbReference type="SUPFAM" id="SSF51690">
    <property type="entry name" value="Nicotinate/Quinolinate PRTase C-terminal domain-like"/>
    <property type="match status" value="1"/>
</dbReference>
<evidence type="ECO:0000256" key="4">
    <source>
        <dbReference type="ARBA" id="ARBA00022679"/>
    </source>
</evidence>
<keyword evidence="2" id="KW-0662">Pyridine nucleotide biosynthesis</keyword>
<dbReference type="InterPro" id="IPR041529">
    <property type="entry name" value="DUF5598"/>
</dbReference>
<dbReference type="Pfam" id="PF18127">
    <property type="entry name" value="NAMPT_N"/>
    <property type="match status" value="1"/>
</dbReference>
<gene>
    <name evidence="11" type="ORF">UFOVP1361_39</name>
</gene>
<dbReference type="InterPro" id="IPR041525">
    <property type="entry name" value="N/Namide_PRibTrfase"/>
</dbReference>
<dbReference type="PIRSF" id="PIRSF005943">
    <property type="entry name" value="NMPRT"/>
    <property type="match status" value="1"/>
</dbReference>
<dbReference type="Pfam" id="PF04095">
    <property type="entry name" value="NAPRTase"/>
    <property type="match status" value="1"/>
</dbReference>
<evidence type="ECO:0000256" key="1">
    <source>
        <dbReference type="ARBA" id="ARBA00010897"/>
    </source>
</evidence>
<dbReference type="InterPro" id="IPR036068">
    <property type="entry name" value="Nicotinate_pribotase-like_C"/>
</dbReference>
<dbReference type="PANTHER" id="PTHR43816">
    <property type="entry name" value="NICOTINAMIDE PHOSPHORIBOSYLTRANSFERASE"/>
    <property type="match status" value="1"/>
</dbReference>
<evidence type="ECO:0000256" key="5">
    <source>
        <dbReference type="ARBA" id="ARBA00035007"/>
    </source>
</evidence>
<organism evidence="11">
    <name type="scientific">uncultured Caudovirales phage</name>
    <dbReference type="NCBI Taxonomy" id="2100421"/>
    <lineage>
        <taxon>Viruses</taxon>
        <taxon>Duplodnaviria</taxon>
        <taxon>Heunggongvirae</taxon>
        <taxon>Uroviricota</taxon>
        <taxon>Caudoviricetes</taxon>
        <taxon>Peduoviridae</taxon>
        <taxon>Maltschvirus</taxon>
        <taxon>Maltschvirus maltsch</taxon>
    </lineage>
</organism>
<evidence type="ECO:0000259" key="10">
    <source>
        <dbReference type="Pfam" id="PF18127"/>
    </source>
</evidence>
<evidence type="ECO:0000256" key="6">
    <source>
        <dbReference type="ARBA" id="ARBA00035024"/>
    </source>
</evidence>
<dbReference type="InterPro" id="IPR013785">
    <property type="entry name" value="Aldolase_TIM"/>
</dbReference>
<dbReference type="EC" id="2.4.2.12" evidence="6"/>
<evidence type="ECO:0000256" key="7">
    <source>
        <dbReference type="ARBA" id="ARBA00035036"/>
    </source>
</evidence>
<name>A0A6J5RUC0_9CAUD</name>
<feature type="domain" description="Nicotinate/nicotinamide phosphoribosyltransferase" evidence="9">
    <location>
        <begin position="179"/>
        <end position="464"/>
    </location>
</feature>
<feature type="domain" description="Nicotinamide phosphoribosyltransferase N-terminal" evidence="10">
    <location>
        <begin position="5"/>
        <end position="60"/>
    </location>
</feature>
<reference evidence="11" key="1">
    <citation type="submission" date="2020-05" db="EMBL/GenBank/DDBJ databases">
        <authorList>
            <person name="Chiriac C."/>
            <person name="Salcher M."/>
            <person name="Ghai R."/>
            <person name="Kavagutti S V."/>
        </authorList>
    </citation>
    <scope>NUCLEOTIDE SEQUENCE</scope>
</reference>
<evidence type="ECO:0000259" key="9">
    <source>
        <dbReference type="Pfam" id="PF04095"/>
    </source>
</evidence>
<dbReference type="CDD" id="cd01569">
    <property type="entry name" value="PBEF_like"/>
    <property type="match status" value="1"/>
</dbReference>
<evidence type="ECO:0000313" key="11">
    <source>
        <dbReference type="EMBL" id="CAB4202058.1"/>
    </source>
</evidence>
<keyword evidence="3 11" id="KW-0328">Glycosyltransferase</keyword>
<evidence type="ECO:0000256" key="2">
    <source>
        <dbReference type="ARBA" id="ARBA00022642"/>
    </source>
</evidence>
<proteinExistence type="inferred from homology"/>
<comment type="catalytic activity">
    <reaction evidence="8">
        <text>beta-nicotinamide D-ribonucleotide + diphosphate = 5-phospho-alpha-D-ribose 1-diphosphate + nicotinamide + H(+)</text>
        <dbReference type="Rhea" id="RHEA:16149"/>
        <dbReference type="ChEBI" id="CHEBI:14649"/>
        <dbReference type="ChEBI" id="CHEBI:15378"/>
        <dbReference type="ChEBI" id="CHEBI:17154"/>
        <dbReference type="ChEBI" id="CHEBI:33019"/>
        <dbReference type="ChEBI" id="CHEBI:58017"/>
        <dbReference type="EC" id="2.4.2.12"/>
    </reaction>
    <physiologicalReaction direction="right-to-left" evidence="8">
        <dbReference type="Rhea" id="RHEA:16151"/>
    </physiologicalReaction>
</comment>
<dbReference type="GO" id="GO:0047280">
    <property type="term" value="F:nicotinamide phosphoribosyltransferase activity"/>
    <property type="evidence" value="ECO:0007669"/>
    <property type="project" value="UniProtKB-EC"/>
</dbReference>